<dbReference type="Gene3D" id="1.20.1250.20">
    <property type="entry name" value="MFS general substrate transporter like domains"/>
    <property type="match status" value="1"/>
</dbReference>
<dbReference type="Gene3D" id="1.20.1720.10">
    <property type="entry name" value="Multidrug resistance protein D"/>
    <property type="match status" value="1"/>
</dbReference>
<keyword evidence="3" id="KW-1003">Cell membrane</keyword>
<name>A0AAW9K8A8_CARML</name>
<dbReference type="PROSITE" id="PS50850">
    <property type="entry name" value="MFS"/>
    <property type="match status" value="1"/>
</dbReference>
<dbReference type="InterPro" id="IPR004638">
    <property type="entry name" value="EmrB-like"/>
</dbReference>
<dbReference type="PANTHER" id="PTHR23501:SF191">
    <property type="entry name" value="VACUOLAR BASIC AMINO ACID TRANSPORTER 4"/>
    <property type="match status" value="1"/>
</dbReference>
<protein>
    <submittedName>
        <fullName evidence="9">MDR family MFS transporter</fullName>
    </submittedName>
</protein>
<feature type="transmembrane region" description="Helical" evidence="7">
    <location>
        <begin position="463"/>
        <end position="481"/>
    </location>
</feature>
<comment type="subcellular location">
    <subcellularLocation>
        <location evidence="1">Cell membrane</location>
        <topology evidence="1">Multi-pass membrane protein</topology>
    </subcellularLocation>
</comment>
<feature type="transmembrane region" description="Helical" evidence="7">
    <location>
        <begin position="199"/>
        <end position="219"/>
    </location>
</feature>
<evidence type="ECO:0000256" key="3">
    <source>
        <dbReference type="ARBA" id="ARBA00022475"/>
    </source>
</evidence>
<evidence type="ECO:0000313" key="9">
    <source>
        <dbReference type="EMBL" id="MDZ5760002.1"/>
    </source>
</evidence>
<feature type="transmembrane region" description="Helical" evidence="7">
    <location>
        <begin position="266"/>
        <end position="286"/>
    </location>
</feature>
<dbReference type="NCBIfam" id="TIGR00711">
    <property type="entry name" value="efflux_EmrB"/>
    <property type="match status" value="1"/>
</dbReference>
<dbReference type="CDD" id="cd17502">
    <property type="entry name" value="MFS_Azr1_MDR_like"/>
    <property type="match status" value="1"/>
</dbReference>
<dbReference type="InterPro" id="IPR036259">
    <property type="entry name" value="MFS_trans_sf"/>
</dbReference>
<dbReference type="Proteomes" id="UP001290462">
    <property type="component" value="Unassembled WGS sequence"/>
</dbReference>
<dbReference type="GO" id="GO:0005886">
    <property type="term" value="C:plasma membrane"/>
    <property type="evidence" value="ECO:0007669"/>
    <property type="project" value="UniProtKB-SubCell"/>
</dbReference>
<feature type="transmembrane region" description="Helical" evidence="7">
    <location>
        <begin position="298"/>
        <end position="319"/>
    </location>
</feature>
<dbReference type="EMBL" id="JAVBVO010000005">
    <property type="protein sequence ID" value="MDZ5760002.1"/>
    <property type="molecule type" value="Genomic_DNA"/>
</dbReference>
<accession>A0AAW9K8A8</accession>
<dbReference type="InterPro" id="IPR020846">
    <property type="entry name" value="MFS_dom"/>
</dbReference>
<keyword evidence="6 7" id="KW-0472">Membrane</keyword>
<sequence length="494" mass="53248">METKKKQTNVLLVTIAIFVGTFMTAVEGTIVSTAMPTIVGSLEGMAIMNWVFSIYLLTNAMMTPVYGKLSDMIGRKPIFIIGAIIFVIGSSLCGLAQTMDQLILFRAIQGIGAGAIMPVSFTIIADIYPYEKRAKVMGMNGAAWGIAGIFGPLLGGFIVDQLSWHWIFYINVPVGIITIILIALFLHEDFSFEKKPIDFLGCFSLMAALLFLLYGFQIVGDTGEFSASMAGVFALAVGMFALFIFAEKRAIDPIIPLSLFNNRTFVIQNIVAALVSGFLIGIDVYIPMWMQGLLGMKAAMGGFAITPMSLTWIIGSFIAGRVILKHPVKSILSSSLVIVGISGLMMVLAPMTTPFAFFLLVTAIIGIGMGITITTTTVTAQSVVPQDQIGVATSSNTLFRILGQTVMVSVYGIVLNSSIAKHIAAQTVDGVNEKMMNKLINPLTAVDLDPKIVQPLREILYDGLHSVFILALVVVVLAFVINQFDKKNAPKISV</sequence>
<dbReference type="AlphaFoldDB" id="A0AAW9K8A8"/>
<evidence type="ECO:0000256" key="1">
    <source>
        <dbReference type="ARBA" id="ARBA00004651"/>
    </source>
</evidence>
<keyword evidence="2" id="KW-0813">Transport</keyword>
<dbReference type="InterPro" id="IPR011701">
    <property type="entry name" value="MFS"/>
</dbReference>
<dbReference type="SUPFAM" id="SSF103473">
    <property type="entry name" value="MFS general substrate transporter"/>
    <property type="match status" value="1"/>
</dbReference>
<dbReference type="PRINTS" id="PR01036">
    <property type="entry name" value="TCRTETB"/>
</dbReference>
<comment type="caution">
    <text evidence="9">The sequence shown here is derived from an EMBL/GenBank/DDBJ whole genome shotgun (WGS) entry which is preliminary data.</text>
</comment>
<feature type="transmembrane region" description="Helical" evidence="7">
    <location>
        <begin position="355"/>
        <end position="378"/>
    </location>
</feature>
<proteinExistence type="predicted"/>
<dbReference type="FunFam" id="1.20.1720.10:FF:000004">
    <property type="entry name" value="EmrB/QacA family drug resistance transporter"/>
    <property type="match status" value="1"/>
</dbReference>
<evidence type="ECO:0000256" key="7">
    <source>
        <dbReference type="SAM" id="Phobius"/>
    </source>
</evidence>
<dbReference type="RefSeq" id="WP_010050171.1">
    <property type="nucleotide sequence ID" value="NZ_BJOJ01000034.1"/>
</dbReference>
<feature type="transmembrane region" description="Helical" evidence="7">
    <location>
        <begin position="398"/>
        <end position="419"/>
    </location>
</feature>
<evidence type="ECO:0000256" key="6">
    <source>
        <dbReference type="ARBA" id="ARBA00023136"/>
    </source>
</evidence>
<feature type="transmembrane region" description="Helical" evidence="7">
    <location>
        <begin position="137"/>
        <end position="158"/>
    </location>
</feature>
<evidence type="ECO:0000259" key="8">
    <source>
        <dbReference type="PROSITE" id="PS50850"/>
    </source>
</evidence>
<feature type="transmembrane region" description="Helical" evidence="7">
    <location>
        <begin position="78"/>
        <end position="97"/>
    </location>
</feature>
<feature type="transmembrane region" description="Helical" evidence="7">
    <location>
        <begin position="331"/>
        <end position="349"/>
    </location>
</feature>
<evidence type="ECO:0000313" key="10">
    <source>
        <dbReference type="Proteomes" id="UP001290462"/>
    </source>
</evidence>
<feature type="domain" description="Major facilitator superfamily (MFS) profile" evidence="8">
    <location>
        <begin position="13"/>
        <end position="490"/>
    </location>
</feature>
<feature type="transmembrane region" description="Helical" evidence="7">
    <location>
        <begin position="103"/>
        <end position="125"/>
    </location>
</feature>
<dbReference type="PANTHER" id="PTHR23501">
    <property type="entry name" value="MAJOR FACILITATOR SUPERFAMILY"/>
    <property type="match status" value="1"/>
</dbReference>
<evidence type="ECO:0000256" key="2">
    <source>
        <dbReference type="ARBA" id="ARBA00022448"/>
    </source>
</evidence>
<keyword evidence="4 7" id="KW-0812">Transmembrane</keyword>
<evidence type="ECO:0000256" key="4">
    <source>
        <dbReference type="ARBA" id="ARBA00022692"/>
    </source>
</evidence>
<dbReference type="GO" id="GO:0022857">
    <property type="term" value="F:transmembrane transporter activity"/>
    <property type="evidence" value="ECO:0007669"/>
    <property type="project" value="InterPro"/>
</dbReference>
<keyword evidence="5 7" id="KW-1133">Transmembrane helix</keyword>
<organism evidence="9 10">
    <name type="scientific">Carnobacterium maltaromaticum</name>
    <name type="common">Carnobacterium piscicola</name>
    <dbReference type="NCBI Taxonomy" id="2751"/>
    <lineage>
        <taxon>Bacteria</taxon>
        <taxon>Bacillati</taxon>
        <taxon>Bacillota</taxon>
        <taxon>Bacilli</taxon>
        <taxon>Lactobacillales</taxon>
        <taxon>Carnobacteriaceae</taxon>
        <taxon>Carnobacterium</taxon>
    </lineage>
</organism>
<evidence type="ECO:0000256" key="5">
    <source>
        <dbReference type="ARBA" id="ARBA00022989"/>
    </source>
</evidence>
<feature type="transmembrane region" description="Helical" evidence="7">
    <location>
        <begin position="225"/>
        <end position="245"/>
    </location>
</feature>
<dbReference type="GeneID" id="83606613"/>
<reference evidence="9" key="1">
    <citation type="submission" date="2023-08" db="EMBL/GenBank/DDBJ databases">
        <title>Genomic characterization of piscicolin 126 produced by Carnobacterium maltaromaticum CM22 strain isolated from salmon (Salmo salar).</title>
        <authorList>
            <person name="Gonzalez-Gragera E."/>
            <person name="Garcia-Lopez J.D."/>
            <person name="Teso-Perez C."/>
            <person name="Gimenez-Hernandez I."/>
            <person name="Peralta-Sanchez J.M."/>
            <person name="Valdivia E."/>
            <person name="Montalban-Lopez M."/>
            <person name="Martin-Platero A.M."/>
            <person name="Banos A."/>
            <person name="Martinez-Bueno M."/>
        </authorList>
    </citation>
    <scope>NUCLEOTIDE SEQUENCE</scope>
    <source>
        <strain evidence="9">CM22</strain>
    </source>
</reference>
<dbReference type="Pfam" id="PF07690">
    <property type="entry name" value="MFS_1"/>
    <property type="match status" value="1"/>
</dbReference>
<feature type="transmembrane region" description="Helical" evidence="7">
    <location>
        <begin position="164"/>
        <end position="187"/>
    </location>
</feature>
<gene>
    <name evidence="9" type="ORF">RAK27_15305</name>
</gene>
<feature type="transmembrane region" description="Helical" evidence="7">
    <location>
        <begin position="38"/>
        <end position="57"/>
    </location>
</feature>